<protein>
    <recommendedName>
        <fullName evidence="1">Integrase catalytic domain-containing protein</fullName>
    </recommendedName>
</protein>
<reference evidence="2 3" key="1">
    <citation type="submission" date="2024-04" db="EMBL/GenBank/DDBJ databases">
        <title>Draft genome sequence of Pseudophaeobacter arcticus NBRC 116598.</title>
        <authorList>
            <person name="Miyakawa T."/>
            <person name="Kusuya Y."/>
            <person name="Miura T."/>
        </authorList>
    </citation>
    <scope>NUCLEOTIDE SEQUENCE [LARGE SCALE GENOMIC DNA]</scope>
    <source>
        <strain evidence="2 3">SU-CL00105</strain>
    </source>
</reference>
<dbReference type="InterPro" id="IPR036397">
    <property type="entry name" value="RNaseH_sf"/>
</dbReference>
<dbReference type="Proteomes" id="UP001441944">
    <property type="component" value="Unassembled WGS sequence"/>
</dbReference>
<evidence type="ECO:0000313" key="2">
    <source>
        <dbReference type="EMBL" id="GAA6197888.1"/>
    </source>
</evidence>
<dbReference type="SUPFAM" id="SSF53098">
    <property type="entry name" value="Ribonuclease H-like"/>
    <property type="match status" value="1"/>
</dbReference>
<dbReference type="PROSITE" id="PS50994">
    <property type="entry name" value="INTEGRASE"/>
    <property type="match status" value="1"/>
</dbReference>
<feature type="domain" description="Integrase catalytic" evidence="1">
    <location>
        <begin position="1"/>
        <end position="72"/>
    </location>
</feature>
<proteinExistence type="predicted"/>
<keyword evidence="3" id="KW-1185">Reference proteome</keyword>
<evidence type="ECO:0000313" key="3">
    <source>
        <dbReference type="Proteomes" id="UP001441944"/>
    </source>
</evidence>
<dbReference type="Pfam" id="PF13683">
    <property type="entry name" value="rve_3"/>
    <property type="match status" value="1"/>
</dbReference>
<dbReference type="InterPro" id="IPR001584">
    <property type="entry name" value="Integrase_cat-core"/>
</dbReference>
<sequence>MKSPQTNGICERFHKTILQEFYQITFRKKLYDSIEALQADLDEWLHHYNHERTHLGKICCGRTPIETMVDGKEIWREKFVN</sequence>
<dbReference type="InterPro" id="IPR012337">
    <property type="entry name" value="RNaseH-like_sf"/>
</dbReference>
<dbReference type="EMBL" id="BAABWU010000015">
    <property type="protein sequence ID" value="GAA6197888.1"/>
    <property type="molecule type" value="Genomic_DNA"/>
</dbReference>
<name>A0ABQ0APW6_9RHOB</name>
<dbReference type="Gene3D" id="3.30.420.10">
    <property type="entry name" value="Ribonuclease H-like superfamily/Ribonuclease H"/>
    <property type="match status" value="1"/>
</dbReference>
<evidence type="ECO:0000259" key="1">
    <source>
        <dbReference type="PROSITE" id="PS50994"/>
    </source>
</evidence>
<organism evidence="2 3">
    <name type="scientific">Pseudophaeobacter arcticus</name>
    <dbReference type="NCBI Taxonomy" id="385492"/>
    <lineage>
        <taxon>Bacteria</taxon>
        <taxon>Pseudomonadati</taxon>
        <taxon>Pseudomonadota</taxon>
        <taxon>Alphaproteobacteria</taxon>
        <taxon>Rhodobacterales</taxon>
        <taxon>Paracoccaceae</taxon>
        <taxon>Pseudophaeobacter</taxon>
    </lineage>
</organism>
<comment type="caution">
    <text evidence="2">The sequence shown here is derived from an EMBL/GenBank/DDBJ whole genome shotgun (WGS) entry which is preliminary data.</text>
</comment>
<accession>A0ABQ0APW6</accession>
<gene>
    <name evidence="2" type="ORF">NBRC116598_33330</name>
</gene>